<sequence length="393" mass="43296">MSSVSDSASLSSPGSGSDQSGEDGSSQSMSGDRGQLGGEGRIPMETITEIREGPPEELAESNWPVKAGYGGARKDIVALERVSVVDCVCHGQEGATEKFFYMYMCHFSQLYAFWVLCRALYLQPSSHSFLYFFDTRPKSPTTWLSLISRPGINRLDAFTQSFKRFKDDFFKSEKLSVADKEMVDTLMKFNDKMPIKGLVRVYNSVHPNVDIEALRKEKATKAKAAGSTEVPNLQEPLMEVHVHGGSERKAELPARTGHKMFPLVGLDESILFGGAPCCHTYRPQPIEHVQKPCHGSHTVTPGGVPKYEHSPQCPRTTKLVSDSLRRAIHLDPSVLVTTSTLTPTHLPTRATTQGPSCSSAIPSHNSRKVILGHNPYVPGHNPWNTSKPTKEIF</sequence>
<dbReference type="Proteomes" id="UP000501690">
    <property type="component" value="Linkage Group LG8"/>
</dbReference>
<protein>
    <submittedName>
        <fullName evidence="2">Uncharacterized protein</fullName>
    </submittedName>
</protein>
<accession>A0A4D6MSN3</accession>
<evidence type="ECO:0000256" key="1">
    <source>
        <dbReference type="SAM" id="MobiDB-lite"/>
    </source>
</evidence>
<keyword evidence="3" id="KW-1185">Reference proteome</keyword>
<proteinExistence type="predicted"/>
<feature type="compositionally biased region" description="Low complexity" evidence="1">
    <location>
        <begin position="1"/>
        <end position="32"/>
    </location>
</feature>
<reference evidence="2 3" key="1">
    <citation type="submission" date="2019-04" db="EMBL/GenBank/DDBJ databases">
        <title>An improved genome assembly and genetic linkage map for asparagus bean, Vigna unguiculata ssp. sesquipedialis.</title>
        <authorList>
            <person name="Xia Q."/>
            <person name="Zhang R."/>
            <person name="Dong Y."/>
        </authorList>
    </citation>
    <scope>NUCLEOTIDE SEQUENCE [LARGE SCALE GENOMIC DNA]</scope>
    <source>
        <tissue evidence="2">Leaf</tissue>
    </source>
</reference>
<feature type="region of interest" description="Disordered" evidence="1">
    <location>
        <begin position="1"/>
        <end position="41"/>
    </location>
</feature>
<dbReference type="EMBL" id="CP039352">
    <property type="protein sequence ID" value="QCE03794.1"/>
    <property type="molecule type" value="Genomic_DNA"/>
</dbReference>
<organism evidence="2 3">
    <name type="scientific">Vigna unguiculata</name>
    <name type="common">Cowpea</name>
    <dbReference type="NCBI Taxonomy" id="3917"/>
    <lineage>
        <taxon>Eukaryota</taxon>
        <taxon>Viridiplantae</taxon>
        <taxon>Streptophyta</taxon>
        <taxon>Embryophyta</taxon>
        <taxon>Tracheophyta</taxon>
        <taxon>Spermatophyta</taxon>
        <taxon>Magnoliopsida</taxon>
        <taxon>eudicotyledons</taxon>
        <taxon>Gunneridae</taxon>
        <taxon>Pentapetalae</taxon>
        <taxon>rosids</taxon>
        <taxon>fabids</taxon>
        <taxon>Fabales</taxon>
        <taxon>Fabaceae</taxon>
        <taxon>Papilionoideae</taxon>
        <taxon>50 kb inversion clade</taxon>
        <taxon>NPAAA clade</taxon>
        <taxon>indigoferoid/millettioid clade</taxon>
        <taxon>Phaseoleae</taxon>
        <taxon>Vigna</taxon>
    </lineage>
</organism>
<name>A0A4D6MSN3_VIGUN</name>
<evidence type="ECO:0000313" key="3">
    <source>
        <dbReference type="Proteomes" id="UP000501690"/>
    </source>
</evidence>
<gene>
    <name evidence="2" type="ORF">DEO72_LG8g1821</name>
</gene>
<dbReference type="AlphaFoldDB" id="A0A4D6MSN3"/>
<evidence type="ECO:0000313" key="2">
    <source>
        <dbReference type="EMBL" id="QCE03794.1"/>
    </source>
</evidence>